<reference evidence="1" key="1">
    <citation type="journal article" date="2023" name="Science">
        <title>Elucidation of the pathway for biosynthesis of saponin adjuvants from the soapbark tree.</title>
        <authorList>
            <person name="Reed J."/>
            <person name="Orme A."/>
            <person name="El-Demerdash A."/>
            <person name="Owen C."/>
            <person name="Martin L.B.B."/>
            <person name="Misra R.C."/>
            <person name="Kikuchi S."/>
            <person name="Rejzek M."/>
            <person name="Martin A.C."/>
            <person name="Harkess A."/>
            <person name="Leebens-Mack J."/>
            <person name="Louveau T."/>
            <person name="Stephenson M.J."/>
            <person name="Osbourn A."/>
        </authorList>
    </citation>
    <scope>NUCLEOTIDE SEQUENCE</scope>
    <source>
        <strain evidence="1">S10</strain>
    </source>
</reference>
<protein>
    <submittedName>
        <fullName evidence="1">Kinase like protein</fullName>
    </submittedName>
</protein>
<sequence>MITNERVLQSELTQWSVSSDSRKVEGNLFALFDSYVLNMQMEGDNRRITKKYYDMKHLEGKSPTGKIESKAISSKTDLSAAQKQLSELPYTLNFINRDAMAPKMQNFSKTSEYNKNVDSHEWRQHFKKGQTATAVIQRLQQNSSDMPIKKRRGTPNTEYPEAFSRILLLIFHIADVDRYTDQQEPKLLPEFESYIVEDEEGSGGYGTVYKVVQKNDGVTVATKCCKEAFLMSNCNLMVLQALVSMFVQSLLVMN</sequence>
<dbReference type="Proteomes" id="UP001163823">
    <property type="component" value="Chromosome 14"/>
</dbReference>
<keyword evidence="1" id="KW-0418">Kinase</keyword>
<proteinExistence type="predicted"/>
<dbReference type="KEGG" id="qsa:O6P43_034038"/>
<keyword evidence="2" id="KW-1185">Reference proteome</keyword>
<dbReference type="GO" id="GO:0016301">
    <property type="term" value="F:kinase activity"/>
    <property type="evidence" value="ECO:0007669"/>
    <property type="project" value="UniProtKB-KW"/>
</dbReference>
<dbReference type="EMBL" id="JARAOO010000014">
    <property type="protein sequence ID" value="KAJ7944686.1"/>
    <property type="molecule type" value="Genomic_DNA"/>
</dbReference>
<dbReference type="InterPro" id="IPR011009">
    <property type="entry name" value="Kinase-like_dom_sf"/>
</dbReference>
<keyword evidence="1" id="KW-0808">Transferase</keyword>
<gene>
    <name evidence="1" type="ORF">O6P43_034038</name>
</gene>
<evidence type="ECO:0000313" key="2">
    <source>
        <dbReference type="Proteomes" id="UP001163823"/>
    </source>
</evidence>
<organism evidence="1 2">
    <name type="scientific">Quillaja saponaria</name>
    <name type="common">Soap bark tree</name>
    <dbReference type="NCBI Taxonomy" id="32244"/>
    <lineage>
        <taxon>Eukaryota</taxon>
        <taxon>Viridiplantae</taxon>
        <taxon>Streptophyta</taxon>
        <taxon>Embryophyta</taxon>
        <taxon>Tracheophyta</taxon>
        <taxon>Spermatophyta</taxon>
        <taxon>Magnoliopsida</taxon>
        <taxon>eudicotyledons</taxon>
        <taxon>Gunneridae</taxon>
        <taxon>Pentapetalae</taxon>
        <taxon>rosids</taxon>
        <taxon>fabids</taxon>
        <taxon>Fabales</taxon>
        <taxon>Quillajaceae</taxon>
        <taxon>Quillaja</taxon>
    </lineage>
</organism>
<name>A0AAD7KT43_QUISA</name>
<evidence type="ECO:0000313" key="1">
    <source>
        <dbReference type="EMBL" id="KAJ7944686.1"/>
    </source>
</evidence>
<accession>A0AAD7KT43</accession>
<dbReference type="AlphaFoldDB" id="A0AAD7KT43"/>
<comment type="caution">
    <text evidence="1">The sequence shown here is derived from an EMBL/GenBank/DDBJ whole genome shotgun (WGS) entry which is preliminary data.</text>
</comment>
<dbReference type="Gene3D" id="3.30.200.20">
    <property type="entry name" value="Phosphorylase Kinase, domain 1"/>
    <property type="match status" value="1"/>
</dbReference>
<dbReference type="SUPFAM" id="SSF56112">
    <property type="entry name" value="Protein kinase-like (PK-like)"/>
    <property type="match status" value="1"/>
</dbReference>